<feature type="compositionally biased region" description="Basic and acidic residues" evidence="1">
    <location>
        <begin position="79"/>
        <end position="103"/>
    </location>
</feature>
<dbReference type="PROSITE" id="PS51202">
    <property type="entry name" value="RCK_C"/>
    <property type="match status" value="1"/>
</dbReference>
<comment type="caution">
    <text evidence="3">The sequence shown here is derived from an EMBL/GenBank/DDBJ whole genome shotgun (WGS) entry which is preliminary data.</text>
</comment>
<dbReference type="SUPFAM" id="SSF116726">
    <property type="entry name" value="TrkA C-terminal domain-like"/>
    <property type="match status" value="1"/>
</dbReference>
<dbReference type="Gene3D" id="3.30.70.1450">
    <property type="entry name" value="Regulator of K+ conductance, C-terminal domain"/>
    <property type="match status" value="1"/>
</dbReference>
<feature type="domain" description="RCK C-terminal" evidence="2">
    <location>
        <begin position="1"/>
        <end position="82"/>
    </location>
</feature>
<name>A0AAE4ZD57_9BACT</name>
<proteinExistence type="predicted"/>
<evidence type="ECO:0000256" key="1">
    <source>
        <dbReference type="SAM" id="MobiDB-lite"/>
    </source>
</evidence>
<accession>A0AAE4ZD57</accession>
<dbReference type="EMBL" id="JAACAK010000142">
    <property type="protein sequence ID" value="NIR76691.1"/>
    <property type="molecule type" value="Genomic_DNA"/>
</dbReference>
<organism evidence="3 4">
    <name type="scientific">Candidatus Kutchimonas denitrificans</name>
    <dbReference type="NCBI Taxonomy" id="3056748"/>
    <lineage>
        <taxon>Bacteria</taxon>
        <taxon>Pseudomonadati</taxon>
        <taxon>Gemmatimonadota</taxon>
        <taxon>Gemmatimonadia</taxon>
        <taxon>Candidatus Palauibacterales</taxon>
        <taxon>Candidatus Palauibacteraceae</taxon>
        <taxon>Candidatus Kutchimonas</taxon>
    </lineage>
</organism>
<evidence type="ECO:0000313" key="3">
    <source>
        <dbReference type="EMBL" id="NIR76691.1"/>
    </source>
</evidence>
<feature type="region of interest" description="Disordered" evidence="1">
    <location>
        <begin position="79"/>
        <end position="125"/>
    </location>
</feature>
<evidence type="ECO:0000313" key="4">
    <source>
        <dbReference type="Proteomes" id="UP000702544"/>
    </source>
</evidence>
<gene>
    <name evidence="3" type="ORF">GWO12_16550</name>
</gene>
<reference evidence="3 4" key="1">
    <citation type="submission" date="2020-01" db="EMBL/GenBank/DDBJ databases">
        <title>Genomes assembled from Gulf of Kutch pelagic sediment metagenomes.</title>
        <authorList>
            <person name="Chandrashekar M."/>
            <person name="Mahajan M.S."/>
            <person name="Dave K.J."/>
            <person name="Vatsa P."/>
            <person name="Nathani N.M."/>
        </authorList>
    </citation>
    <scope>NUCLEOTIDE SEQUENCE [LARGE SCALE GENOMIC DNA]</scope>
    <source>
        <strain evidence="3">KS3-K002</strain>
    </source>
</reference>
<sequence>MLNLERDYSVGRFRIQEDSWLAEKTLSEADLGGEGILVLGIFHDDGSYIGAPRARYKIHPGDTLVLYGKSEKLDELEQRIAGRTGEAAHEKSKQEHERELHEQDIEEGEHEARREESEQTGEMTA</sequence>
<dbReference type="GO" id="GO:0008324">
    <property type="term" value="F:monoatomic cation transmembrane transporter activity"/>
    <property type="evidence" value="ECO:0007669"/>
    <property type="project" value="InterPro"/>
</dbReference>
<dbReference type="Proteomes" id="UP000702544">
    <property type="component" value="Unassembled WGS sequence"/>
</dbReference>
<dbReference type="InterPro" id="IPR036721">
    <property type="entry name" value="RCK_C_sf"/>
</dbReference>
<protein>
    <submittedName>
        <fullName evidence="3">Potassium transporter TrkA</fullName>
    </submittedName>
</protein>
<dbReference type="AlphaFoldDB" id="A0AAE4ZD57"/>
<dbReference type="InterPro" id="IPR006037">
    <property type="entry name" value="RCK_C"/>
</dbReference>
<dbReference type="Pfam" id="PF02080">
    <property type="entry name" value="TrkA_C"/>
    <property type="match status" value="1"/>
</dbReference>
<dbReference type="GO" id="GO:0006813">
    <property type="term" value="P:potassium ion transport"/>
    <property type="evidence" value="ECO:0007669"/>
    <property type="project" value="InterPro"/>
</dbReference>
<evidence type="ECO:0000259" key="2">
    <source>
        <dbReference type="PROSITE" id="PS51202"/>
    </source>
</evidence>